<sequence length="109" mass="12963">MENIKVYNKLVRDKIPEIIDIDYKICDFEMIDGRRKFRLLQKKLQEEVNEFLADNRNIDELADIMEVVFAIADILGVSEEELLKVRTEKREKRGGFEQGIFLKTVEERK</sequence>
<accession>A0A512TFR6</accession>
<dbReference type="Proteomes" id="UP000515243">
    <property type="component" value="Chromosome 1"/>
</dbReference>
<dbReference type="EMBL" id="CP040626">
    <property type="protein sequence ID" value="QMW90769.1"/>
    <property type="molecule type" value="Genomic_DNA"/>
</dbReference>
<dbReference type="AlphaFoldDB" id="A0A512TFR6"/>
<organism evidence="1 3">
    <name type="scientific">Clostridium butyricum</name>
    <dbReference type="NCBI Taxonomy" id="1492"/>
    <lineage>
        <taxon>Bacteria</taxon>
        <taxon>Bacillati</taxon>
        <taxon>Bacillota</taxon>
        <taxon>Clostridia</taxon>
        <taxon>Eubacteriales</taxon>
        <taxon>Clostridiaceae</taxon>
        <taxon>Clostridium</taxon>
    </lineage>
</organism>
<dbReference type="EMBL" id="BKBC01000060">
    <property type="protein sequence ID" value="GEQ22780.1"/>
    <property type="molecule type" value="Genomic_DNA"/>
</dbReference>
<dbReference type="RefSeq" id="WP_003412476.1">
    <property type="nucleotide sequence ID" value="NZ_AP019716.1"/>
</dbReference>
<evidence type="ECO:0000313" key="4">
    <source>
        <dbReference type="Proteomes" id="UP000515243"/>
    </source>
</evidence>
<gene>
    <name evidence="1" type="ORF">CBU02nite_32860</name>
    <name evidence="2" type="ORF">FF104_07285</name>
</gene>
<protein>
    <submittedName>
        <fullName evidence="1">Phosphoribosyl-ATP pyrophosphohydrolase</fullName>
    </submittedName>
</protein>
<keyword evidence="1" id="KW-0378">Hydrolase</keyword>
<evidence type="ECO:0000313" key="2">
    <source>
        <dbReference type="EMBL" id="QMW90769.1"/>
    </source>
</evidence>
<evidence type="ECO:0000313" key="1">
    <source>
        <dbReference type="EMBL" id="GEQ22780.1"/>
    </source>
</evidence>
<dbReference type="GO" id="GO:0016787">
    <property type="term" value="F:hydrolase activity"/>
    <property type="evidence" value="ECO:0007669"/>
    <property type="project" value="UniProtKB-KW"/>
</dbReference>
<dbReference type="CDD" id="cd11532">
    <property type="entry name" value="NTP-PPase_COG4997"/>
    <property type="match status" value="1"/>
</dbReference>
<name>A0A512TFR6_CLOBU</name>
<dbReference type="InterPro" id="IPR038735">
    <property type="entry name" value="MSMEG_1276-like_NTP-PPase_dom"/>
</dbReference>
<reference evidence="1 3" key="2">
    <citation type="submission" date="2019-07" db="EMBL/GenBank/DDBJ databases">
        <title>Whole genome shotgun sequence of Clostridium butyricum NBRC 3858.</title>
        <authorList>
            <person name="Hosoyama A."/>
            <person name="Uohara A."/>
            <person name="Ohji S."/>
            <person name="Ichikawa N."/>
        </authorList>
    </citation>
    <scope>NUCLEOTIDE SEQUENCE [LARGE SCALE GENOMIC DNA]</scope>
    <source>
        <strain evidence="1 3">NBRC 3858</strain>
    </source>
</reference>
<reference evidence="2 4" key="1">
    <citation type="submission" date="2019-05" db="EMBL/GenBank/DDBJ databases">
        <authorList>
            <person name="Schori C."/>
            <person name="Ahrens C."/>
        </authorList>
    </citation>
    <scope>NUCLEOTIDE SEQUENCE [LARGE SCALE GENOMIC DNA]</scope>
    <source>
        <strain evidence="2 4">DSM 10702</strain>
    </source>
</reference>
<dbReference type="SUPFAM" id="SSF101386">
    <property type="entry name" value="all-alpha NTP pyrophosphatases"/>
    <property type="match status" value="1"/>
</dbReference>
<proteinExistence type="predicted"/>
<dbReference type="Proteomes" id="UP000321089">
    <property type="component" value="Unassembled WGS sequence"/>
</dbReference>
<dbReference type="GeneID" id="92943958"/>
<evidence type="ECO:0000313" key="3">
    <source>
        <dbReference type="Proteomes" id="UP000321089"/>
    </source>
</evidence>